<organism evidence="1 2">
    <name type="scientific">Fusarium albosuccineum</name>
    <dbReference type="NCBI Taxonomy" id="1237068"/>
    <lineage>
        <taxon>Eukaryota</taxon>
        <taxon>Fungi</taxon>
        <taxon>Dikarya</taxon>
        <taxon>Ascomycota</taxon>
        <taxon>Pezizomycotina</taxon>
        <taxon>Sordariomycetes</taxon>
        <taxon>Hypocreomycetidae</taxon>
        <taxon>Hypocreales</taxon>
        <taxon>Nectriaceae</taxon>
        <taxon>Fusarium</taxon>
        <taxon>Fusarium decemcellulare species complex</taxon>
    </lineage>
</organism>
<accession>A0A8H4L0Z1</accession>
<name>A0A8H4L0Z1_9HYPO</name>
<gene>
    <name evidence="1" type="ORF">FALBO_13742</name>
</gene>
<proteinExistence type="predicted"/>
<comment type="caution">
    <text evidence="1">The sequence shown here is derived from an EMBL/GenBank/DDBJ whole genome shotgun (WGS) entry which is preliminary data.</text>
</comment>
<dbReference type="EMBL" id="JAADYS010002160">
    <property type="protein sequence ID" value="KAF4459503.1"/>
    <property type="molecule type" value="Genomic_DNA"/>
</dbReference>
<dbReference type="AlphaFoldDB" id="A0A8H4L0Z1"/>
<evidence type="ECO:0000313" key="2">
    <source>
        <dbReference type="Proteomes" id="UP000554235"/>
    </source>
</evidence>
<evidence type="ECO:0000313" key="1">
    <source>
        <dbReference type="EMBL" id="KAF4459503.1"/>
    </source>
</evidence>
<reference evidence="1 2" key="1">
    <citation type="submission" date="2020-01" db="EMBL/GenBank/DDBJ databases">
        <title>Identification and distribution of gene clusters putatively required for synthesis of sphingolipid metabolism inhibitors in phylogenetically diverse species of the filamentous fungus Fusarium.</title>
        <authorList>
            <person name="Kim H.-S."/>
            <person name="Busman M."/>
            <person name="Brown D.W."/>
            <person name="Divon H."/>
            <person name="Uhlig S."/>
            <person name="Proctor R.H."/>
        </authorList>
    </citation>
    <scope>NUCLEOTIDE SEQUENCE [LARGE SCALE GENOMIC DNA]</scope>
    <source>
        <strain evidence="1 2">NRRL 20459</strain>
    </source>
</reference>
<dbReference type="Proteomes" id="UP000554235">
    <property type="component" value="Unassembled WGS sequence"/>
</dbReference>
<sequence>MNEKIKKRIRYLLAKRHAQEPPQREHQEPIVYPMAPNDPIFFVSLDEMAIQMHPAPEANEIWRRALGRAEGETRPQS</sequence>
<keyword evidence="2" id="KW-1185">Reference proteome</keyword>
<protein>
    <submittedName>
        <fullName evidence="1">Uncharacterized protein</fullName>
    </submittedName>
</protein>